<dbReference type="Proteomes" id="UP000184031">
    <property type="component" value="Unassembled WGS sequence"/>
</dbReference>
<proteinExistence type="predicted"/>
<evidence type="ECO:0000313" key="2">
    <source>
        <dbReference type="EMBL" id="SHK97304.1"/>
    </source>
</evidence>
<dbReference type="AlphaFoldDB" id="A0A1M6WUJ0"/>
<sequence>MTNQTAVMTPNKNQITPNSTFSGSFSVVTADITPPLSIYARNWGASAHDRAEAVHRPLWMQCFLMQSVNDDILVWFTADLGWWKNNSDELNLRNYILTKTNLKEEQVLFCLSHTHAGPSICSADKDKPGGDQIAPYLKFLAETAVSLYEEGSRKMQKGTLTWGYGSCDLATKRDFYVDGTYLIGYDPTQRADDTLLVGAVRDEKGKQLATLVNYACHPTTFAHENKMLSPDYIGSLREVVEAYSGCPCLFFQGASGDLAPKEQYVADPAIVDSHGRRLGHATIATLESIPQNNMGLEFKEALISGAPLALWKPVEKAPNHQMGAQIIHVEMDYKKLPSVDELLEAYEKCEDRVLKDRLWRKINTRRAIGEKKTEKVPVWIWQLGNAVVIAQANETYSVIQEQLRSAFPDKNIVFINIANGYVGYLPPSDLYDKDMYAVWQTPYAKGSLEKMIDRITEAIQTLNL</sequence>
<protein>
    <recommendedName>
        <fullName evidence="5">Neutral/alkaline non-lysosomal ceramidase, N-terminal</fullName>
    </recommendedName>
</protein>
<organism evidence="2 3">
    <name type="scientific">Flagellimonas taeanensis</name>
    <dbReference type="NCBI Taxonomy" id="1005926"/>
    <lineage>
        <taxon>Bacteria</taxon>
        <taxon>Pseudomonadati</taxon>
        <taxon>Bacteroidota</taxon>
        <taxon>Flavobacteriia</taxon>
        <taxon>Flavobacteriales</taxon>
        <taxon>Flavobacteriaceae</taxon>
        <taxon>Flagellimonas</taxon>
    </lineage>
</organism>
<reference evidence="2 3" key="1">
    <citation type="submission" date="2016-11" db="EMBL/GenBank/DDBJ databases">
        <authorList>
            <person name="Varghese N."/>
            <person name="Submissions S."/>
        </authorList>
    </citation>
    <scope>NUCLEOTIDE SEQUENCE [LARGE SCALE GENOMIC DNA]</scope>
    <source>
        <strain evidence="2 3">CGMCC 1.12174</strain>
        <strain evidence="1 4">DSM 26351</strain>
    </source>
</reference>
<evidence type="ECO:0000313" key="4">
    <source>
        <dbReference type="Proteomes" id="UP000198940"/>
    </source>
</evidence>
<keyword evidence="4" id="KW-1185">Reference proteome</keyword>
<dbReference type="EMBL" id="FOKU01000004">
    <property type="protein sequence ID" value="SFC00315.1"/>
    <property type="molecule type" value="Genomic_DNA"/>
</dbReference>
<comment type="caution">
    <text evidence="2">The sequence shown here is derived from an EMBL/GenBank/DDBJ whole genome shotgun (WGS) entry which is preliminary data.</text>
</comment>
<dbReference type="Proteomes" id="UP000198940">
    <property type="component" value="Unassembled WGS sequence"/>
</dbReference>
<dbReference type="EMBL" id="FRAT01000006">
    <property type="protein sequence ID" value="SHK97304.1"/>
    <property type="molecule type" value="Genomic_DNA"/>
</dbReference>
<dbReference type="STRING" id="1055723.SAMN05216293_2319"/>
<gene>
    <name evidence="1" type="ORF">SAMN04487891_104280</name>
    <name evidence="2" type="ORF">SAMN05216293_2319</name>
</gene>
<accession>A0A1M6WUJ0</accession>
<evidence type="ECO:0000313" key="3">
    <source>
        <dbReference type="Proteomes" id="UP000184031"/>
    </source>
</evidence>
<evidence type="ECO:0008006" key="5">
    <source>
        <dbReference type="Google" id="ProtNLM"/>
    </source>
</evidence>
<evidence type="ECO:0000313" key="1">
    <source>
        <dbReference type="EMBL" id="SFC00315.1"/>
    </source>
</evidence>
<name>A0A1M6WUJ0_9FLAO</name>